<evidence type="ECO:0000256" key="3">
    <source>
        <dbReference type="ARBA" id="ARBA00022576"/>
    </source>
</evidence>
<evidence type="ECO:0000256" key="2">
    <source>
        <dbReference type="ARBA" id="ARBA00012616"/>
    </source>
</evidence>
<evidence type="ECO:0000256" key="4">
    <source>
        <dbReference type="ARBA" id="ARBA00022679"/>
    </source>
</evidence>
<evidence type="ECO:0000256" key="5">
    <source>
        <dbReference type="ARBA" id="ARBA00031395"/>
    </source>
</evidence>
<dbReference type="Gene3D" id="3.30.1360.120">
    <property type="entry name" value="Probable tRNA modification gtpase trme, domain 1"/>
    <property type="match status" value="1"/>
</dbReference>
<evidence type="ECO:0000313" key="11">
    <source>
        <dbReference type="Proteomes" id="UP000315010"/>
    </source>
</evidence>
<dbReference type="PIRSF" id="PIRSF006487">
    <property type="entry name" value="GcvT"/>
    <property type="match status" value="1"/>
</dbReference>
<dbReference type="SUPFAM" id="SSF103025">
    <property type="entry name" value="Folate-binding domain"/>
    <property type="match status" value="1"/>
</dbReference>
<dbReference type="OrthoDB" id="9774591at2"/>
<dbReference type="NCBIfam" id="NF001567">
    <property type="entry name" value="PRK00389.1"/>
    <property type="match status" value="1"/>
</dbReference>
<dbReference type="RefSeq" id="WP_146401156.1">
    <property type="nucleotide sequence ID" value="NZ_SJPJ01000001.1"/>
</dbReference>
<feature type="domain" description="GCVT N-terminal" evidence="8">
    <location>
        <begin position="16"/>
        <end position="275"/>
    </location>
</feature>
<dbReference type="PANTHER" id="PTHR43757">
    <property type="entry name" value="AMINOMETHYLTRANSFERASE"/>
    <property type="match status" value="1"/>
</dbReference>
<dbReference type="Proteomes" id="UP000315010">
    <property type="component" value="Unassembled WGS sequence"/>
</dbReference>
<evidence type="ECO:0000256" key="7">
    <source>
        <dbReference type="PIRSR" id="PIRSR006487-1"/>
    </source>
</evidence>
<evidence type="ECO:0000259" key="9">
    <source>
        <dbReference type="Pfam" id="PF08669"/>
    </source>
</evidence>
<dbReference type="EMBL" id="SJPJ01000001">
    <property type="protein sequence ID" value="TWT83780.1"/>
    <property type="molecule type" value="Genomic_DNA"/>
</dbReference>
<keyword evidence="4 10" id="KW-0808">Transferase</keyword>
<reference evidence="10 11" key="1">
    <citation type="submission" date="2019-02" db="EMBL/GenBank/DDBJ databases">
        <title>Deep-cultivation of Planctomycetes and their phenomic and genomic characterization uncovers novel biology.</title>
        <authorList>
            <person name="Wiegand S."/>
            <person name="Jogler M."/>
            <person name="Boedeker C."/>
            <person name="Pinto D."/>
            <person name="Vollmers J."/>
            <person name="Rivas-Marin E."/>
            <person name="Kohn T."/>
            <person name="Peeters S.H."/>
            <person name="Heuer A."/>
            <person name="Rast P."/>
            <person name="Oberbeckmann S."/>
            <person name="Bunk B."/>
            <person name="Jeske O."/>
            <person name="Meyerdierks A."/>
            <person name="Storesund J.E."/>
            <person name="Kallscheuer N."/>
            <person name="Luecker S."/>
            <person name="Lage O.M."/>
            <person name="Pohl T."/>
            <person name="Merkel B.J."/>
            <person name="Hornburger P."/>
            <person name="Mueller R.-W."/>
            <person name="Bruemmer F."/>
            <person name="Labrenz M."/>
            <person name="Spormann A.M."/>
            <person name="Op Den Camp H."/>
            <person name="Overmann J."/>
            <person name="Amann R."/>
            <person name="Jetten M.S.M."/>
            <person name="Mascher T."/>
            <person name="Medema M.H."/>
            <person name="Devos D.P."/>
            <person name="Kaster A.-K."/>
            <person name="Ovreas L."/>
            <person name="Rohde M."/>
            <person name="Galperin M.Y."/>
            <person name="Jogler C."/>
        </authorList>
    </citation>
    <scope>NUCLEOTIDE SEQUENCE [LARGE SCALE GENOMIC DNA]</scope>
    <source>
        <strain evidence="10 11">CA13</strain>
    </source>
</reference>
<keyword evidence="11" id="KW-1185">Reference proteome</keyword>
<dbReference type="Pfam" id="PF01571">
    <property type="entry name" value="GCV_T"/>
    <property type="match status" value="1"/>
</dbReference>
<dbReference type="InterPro" id="IPR027266">
    <property type="entry name" value="TrmE/GcvT-like"/>
</dbReference>
<evidence type="ECO:0000259" key="8">
    <source>
        <dbReference type="Pfam" id="PF01571"/>
    </source>
</evidence>
<name>A0A5C5Z9A5_9BACT</name>
<dbReference type="Pfam" id="PF08669">
    <property type="entry name" value="GCV_T_C"/>
    <property type="match status" value="1"/>
</dbReference>
<evidence type="ECO:0000256" key="1">
    <source>
        <dbReference type="ARBA" id="ARBA00008609"/>
    </source>
</evidence>
<feature type="domain" description="Aminomethyltransferase C-terminal" evidence="9">
    <location>
        <begin position="295"/>
        <end position="373"/>
    </location>
</feature>
<dbReference type="AlphaFoldDB" id="A0A5C5Z9A5"/>
<comment type="caution">
    <text evidence="10">The sequence shown here is derived from an EMBL/GenBank/DDBJ whole genome shotgun (WGS) entry which is preliminary data.</text>
</comment>
<comment type="similarity">
    <text evidence="1">Belongs to the GcvT family.</text>
</comment>
<dbReference type="PANTHER" id="PTHR43757:SF2">
    <property type="entry name" value="AMINOMETHYLTRANSFERASE, MITOCHONDRIAL"/>
    <property type="match status" value="1"/>
</dbReference>
<dbReference type="EC" id="2.1.2.10" evidence="2"/>
<feature type="binding site" evidence="7">
    <location>
        <position position="209"/>
    </location>
    <ligand>
        <name>substrate</name>
    </ligand>
</feature>
<dbReference type="GO" id="GO:0005960">
    <property type="term" value="C:glycine cleavage complex"/>
    <property type="evidence" value="ECO:0007669"/>
    <property type="project" value="InterPro"/>
</dbReference>
<comment type="catalytic activity">
    <reaction evidence="6">
        <text>N(6)-[(R)-S(8)-aminomethyldihydrolipoyl]-L-lysyl-[protein] + (6S)-5,6,7,8-tetrahydrofolate = N(6)-[(R)-dihydrolipoyl]-L-lysyl-[protein] + (6R)-5,10-methylene-5,6,7,8-tetrahydrofolate + NH4(+)</text>
        <dbReference type="Rhea" id="RHEA:16945"/>
        <dbReference type="Rhea" id="RHEA-COMP:10475"/>
        <dbReference type="Rhea" id="RHEA-COMP:10492"/>
        <dbReference type="ChEBI" id="CHEBI:15636"/>
        <dbReference type="ChEBI" id="CHEBI:28938"/>
        <dbReference type="ChEBI" id="CHEBI:57453"/>
        <dbReference type="ChEBI" id="CHEBI:83100"/>
        <dbReference type="ChEBI" id="CHEBI:83143"/>
        <dbReference type="EC" id="2.1.2.10"/>
    </reaction>
</comment>
<dbReference type="GO" id="GO:0005829">
    <property type="term" value="C:cytosol"/>
    <property type="evidence" value="ECO:0007669"/>
    <property type="project" value="TreeGrafter"/>
</dbReference>
<dbReference type="SUPFAM" id="SSF101790">
    <property type="entry name" value="Aminomethyltransferase beta-barrel domain"/>
    <property type="match status" value="1"/>
</dbReference>
<proteinExistence type="inferred from homology"/>
<dbReference type="InterPro" id="IPR006222">
    <property type="entry name" value="GCVT_N"/>
</dbReference>
<dbReference type="InterPro" id="IPR006223">
    <property type="entry name" value="GcvT"/>
</dbReference>
<dbReference type="Gene3D" id="3.30.70.1400">
    <property type="entry name" value="Aminomethyltransferase beta-barrel domains"/>
    <property type="match status" value="1"/>
</dbReference>
<dbReference type="Gene3D" id="2.40.30.110">
    <property type="entry name" value="Aminomethyltransferase beta-barrel domains"/>
    <property type="match status" value="1"/>
</dbReference>
<sequence>MTSTGTATTLSKTPLDAWHRAAGAKMVPFAGYEMPIQYSSIVSEHQACRSSAALFDVSHMGRIRFDGEGSEQLLDRLLTRRVTGMEVGRVRYGLICNEAGGVLDDVLVSHLETPSGQRYHLMVVNASNHDKIVQWITPLVADFPGVTMSDRTQLTAMIAVQGPKAIEVCKKLFSFDPSRLKYYHARITEQFKKPVIVSRTGYTGEDGFELIVRAEDANRVWENILLAGRDEGFTAAGLGARDTLRMEAAMPLYGHELDEATDPISAGLSFACNFKDRTFIGSDALGKIKADGPSRVRVGMIPEGKRPAREGCPVLDAAGKTIGVVTSGGPSPTLAHPIAMAYVDTEHASDSEFQIDIRGKAVRAVPTPLPFYKRP</sequence>
<dbReference type="InterPro" id="IPR028896">
    <property type="entry name" value="GcvT/YgfZ/DmdA"/>
</dbReference>
<dbReference type="GO" id="GO:0004047">
    <property type="term" value="F:aminomethyltransferase activity"/>
    <property type="evidence" value="ECO:0007669"/>
    <property type="project" value="UniProtKB-EC"/>
</dbReference>
<protein>
    <recommendedName>
        <fullName evidence="2">aminomethyltransferase</fullName>
        <ecNumber evidence="2">2.1.2.10</ecNumber>
    </recommendedName>
    <alternativeName>
        <fullName evidence="5">Glycine cleavage system T protein</fullName>
    </alternativeName>
</protein>
<accession>A0A5C5Z9A5</accession>
<dbReference type="InterPro" id="IPR029043">
    <property type="entry name" value="GcvT/YgfZ_C"/>
</dbReference>
<dbReference type="NCBIfam" id="TIGR00528">
    <property type="entry name" value="gcvT"/>
    <property type="match status" value="1"/>
</dbReference>
<dbReference type="GO" id="GO:0006546">
    <property type="term" value="P:glycine catabolic process"/>
    <property type="evidence" value="ECO:0007669"/>
    <property type="project" value="InterPro"/>
</dbReference>
<organism evidence="10 11">
    <name type="scientific">Novipirellula herctigrandis</name>
    <dbReference type="NCBI Taxonomy" id="2527986"/>
    <lineage>
        <taxon>Bacteria</taxon>
        <taxon>Pseudomonadati</taxon>
        <taxon>Planctomycetota</taxon>
        <taxon>Planctomycetia</taxon>
        <taxon>Pirellulales</taxon>
        <taxon>Pirellulaceae</taxon>
        <taxon>Novipirellula</taxon>
    </lineage>
</organism>
<evidence type="ECO:0000256" key="6">
    <source>
        <dbReference type="ARBA" id="ARBA00047665"/>
    </source>
</evidence>
<evidence type="ECO:0000313" key="10">
    <source>
        <dbReference type="EMBL" id="TWT83780.1"/>
    </source>
</evidence>
<keyword evidence="3" id="KW-0032">Aminotransferase</keyword>
<gene>
    <name evidence="10" type="primary">gcvT</name>
    <name evidence="10" type="ORF">CA13_52510</name>
</gene>
<dbReference type="Gene3D" id="4.10.1250.10">
    <property type="entry name" value="Aminomethyltransferase fragment"/>
    <property type="match status" value="1"/>
</dbReference>
<dbReference type="GO" id="GO:0008483">
    <property type="term" value="F:transaminase activity"/>
    <property type="evidence" value="ECO:0007669"/>
    <property type="project" value="UniProtKB-KW"/>
</dbReference>
<dbReference type="InterPro" id="IPR013977">
    <property type="entry name" value="GcvT_C"/>
</dbReference>